<dbReference type="EMBL" id="JBHTCO010000018">
    <property type="protein sequence ID" value="MFC7394098.1"/>
    <property type="molecule type" value="Genomic_DNA"/>
</dbReference>
<evidence type="ECO:0000313" key="2">
    <source>
        <dbReference type="Proteomes" id="UP001596505"/>
    </source>
</evidence>
<dbReference type="InterPro" id="IPR050583">
    <property type="entry name" value="Mycobacterial_A85_antigen"/>
</dbReference>
<evidence type="ECO:0000313" key="1">
    <source>
        <dbReference type="EMBL" id="MFC7394098.1"/>
    </source>
</evidence>
<gene>
    <name evidence="1" type="ORF">ACFQRG_14170</name>
</gene>
<reference evidence="2" key="1">
    <citation type="journal article" date="2019" name="Int. J. Syst. Evol. Microbiol.">
        <title>The Global Catalogue of Microorganisms (GCM) 10K type strain sequencing project: providing services to taxonomists for standard genome sequencing and annotation.</title>
        <authorList>
            <consortium name="The Broad Institute Genomics Platform"/>
            <consortium name="The Broad Institute Genome Sequencing Center for Infectious Disease"/>
            <person name="Wu L."/>
            <person name="Ma J."/>
        </authorList>
    </citation>
    <scope>NUCLEOTIDE SEQUENCE [LARGE SCALE GENOMIC DNA]</scope>
    <source>
        <strain evidence="2">CGMCC 1.16305</strain>
    </source>
</reference>
<dbReference type="RefSeq" id="WP_380967117.1">
    <property type="nucleotide sequence ID" value="NZ_JBHTCO010000018.1"/>
</dbReference>
<protein>
    <submittedName>
        <fullName evidence="1">Alpha/beta hydrolase</fullName>
    </submittedName>
</protein>
<proteinExistence type="predicted"/>
<dbReference type="PANTHER" id="PTHR48098">
    <property type="entry name" value="ENTEROCHELIN ESTERASE-RELATED"/>
    <property type="match status" value="1"/>
</dbReference>
<keyword evidence="2" id="KW-1185">Reference proteome</keyword>
<dbReference type="Proteomes" id="UP001596505">
    <property type="component" value="Unassembled WGS sequence"/>
</dbReference>
<organism evidence="1 2">
    <name type="scientific">Scopulibacillus cellulosilyticus</name>
    <dbReference type="NCBI Taxonomy" id="2665665"/>
    <lineage>
        <taxon>Bacteria</taxon>
        <taxon>Bacillati</taxon>
        <taxon>Bacillota</taxon>
        <taxon>Bacilli</taxon>
        <taxon>Bacillales</taxon>
        <taxon>Sporolactobacillaceae</taxon>
        <taxon>Scopulibacillus</taxon>
    </lineage>
</organism>
<sequence length="245" mass="28592">MAQQRGTIEEYTIQSNYLNQSITFMVYLPYNYSDLYTYPLVIAQDGRDYFQLGRINKVADKLISERDIEDVIIAGIPYENPQVRWEKYHPDGSLHNAYIHFLVYEFLPYMKNRFSIDDLAGSRTLIGDSLGGTVSLLTALKYPHTFSNVIMHSPYVDERIIQHVQEADMTSFSIYHVIGKQETAVKTTKGEIKDFLEPNRKLNEIFEAKPLAYYYYHELEGSHTWKSWQPDVVTAMKKMFKKADK</sequence>
<name>A0ABW2PXG1_9BACL</name>
<dbReference type="Gene3D" id="3.40.50.1820">
    <property type="entry name" value="alpha/beta hydrolase"/>
    <property type="match status" value="1"/>
</dbReference>
<accession>A0ABW2PXG1</accession>
<comment type="caution">
    <text evidence="1">The sequence shown here is derived from an EMBL/GenBank/DDBJ whole genome shotgun (WGS) entry which is preliminary data.</text>
</comment>
<dbReference type="PANTHER" id="PTHR48098:SF3">
    <property type="entry name" value="IRON(III) ENTEROBACTIN ESTERASE"/>
    <property type="match status" value="1"/>
</dbReference>
<dbReference type="InterPro" id="IPR029058">
    <property type="entry name" value="AB_hydrolase_fold"/>
</dbReference>
<dbReference type="InterPro" id="IPR000801">
    <property type="entry name" value="Esterase-like"/>
</dbReference>
<keyword evidence="1" id="KW-0378">Hydrolase</keyword>
<dbReference type="GO" id="GO:0016787">
    <property type="term" value="F:hydrolase activity"/>
    <property type="evidence" value="ECO:0007669"/>
    <property type="project" value="UniProtKB-KW"/>
</dbReference>
<dbReference type="Pfam" id="PF00756">
    <property type="entry name" value="Esterase"/>
    <property type="match status" value="1"/>
</dbReference>
<dbReference type="SUPFAM" id="SSF53474">
    <property type="entry name" value="alpha/beta-Hydrolases"/>
    <property type="match status" value="1"/>
</dbReference>